<keyword evidence="15" id="KW-1185">Reference proteome</keyword>
<comment type="caution">
    <text evidence="14">The sequence shown here is derived from an EMBL/GenBank/DDBJ whole genome shotgun (WGS) entry which is preliminary data.</text>
</comment>
<sequence length="296" mass="32388">MSKITVNRHPWTLPQAPPKLDDLVELPRPGTRPSTSDFGKPAAKTLGRAELAKRKTELFEEAFAVRGSSHPVRERIRGDSIVLLELKTNVIIGDEFIFITELSAKLAELYQRPLSAIAVHVQHSQCIFFAGTFEPAYTVTLSALSSYILPATNRRNAYVLSEHLEEALGVPQPRGFISFLPIPEENVACNGKTIAAALDDASENPLGYTMGVIDEDKSATFGSRRRRLSVKSLANIRTPSAAAAYEMTPPTSAEDNTPMAEVKPAKVAKRRKSFVAGLFGWSNGRKENEKQAAEGI</sequence>
<feature type="region of interest" description="Disordered" evidence="13">
    <location>
        <begin position="1"/>
        <end position="41"/>
    </location>
</feature>
<evidence type="ECO:0000256" key="12">
    <source>
        <dbReference type="ARBA" id="ARBA00042730"/>
    </source>
</evidence>
<comment type="similarity">
    <text evidence="2">Belongs to the MIF family.</text>
</comment>
<evidence type="ECO:0000313" key="15">
    <source>
        <dbReference type="Proteomes" id="UP001140453"/>
    </source>
</evidence>
<dbReference type="EMBL" id="JAPEVB010000003">
    <property type="protein sequence ID" value="KAJ4391923.1"/>
    <property type="molecule type" value="Genomic_DNA"/>
</dbReference>
<dbReference type="OrthoDB" id="255819at2759"/>
<organism evidence="14 15">
    <name type="scientific">Gnomoniopsis smithogilvyi</name>
    <dbReference type="NCBI Taxonomy" id="1191159"/>
    <lineage>
        <taxon>Eukaryota</taxon>
        <taxon>Fungi</taxon>
        <taxon>Dikarya</taxon>
        <taxon>Ascomycota</taxon>
        <taxon>Pezizomycotina</taxon>
        <taxon>Sordariomycetes</taxon>
        <taxon>Sordariomycetidae</taxon>
        <taxon>Diaporthales</taxon>
        <taxon>Gnomoniaceae</taxon>
        <taxon>Gnomoniopsis</taxon>
    </lineage>
</organism>
<evidence type="ECO:0000256" key="7">
    <source>
        <dbReference type="ARBA" id="ARBA00036823"/>
    </source>
</evidence>
<comment type="catalytic activity">
    <reaction evidence="6">
        <text>3-phenylpyruvate = enol-phenylpyruvate</text>
        <dbReference type="Rhea" id="RHEA:17097"/>
        <dbReference type="ChEBI" id="CHEBI:16815"/>
        <dbReference type="ChEBI" id="CHEBI:18005"/>
        <dbReference type="EC" id="5.3.2.1"/>
    </reaction>
</comment>
<dbReference type="PANTHER" id="PTHR11954">
    <property type="entry name" value="D-DOPACHROME DECARBOXYLASE"/>
    <property type="match status" value="1"/>
</dbReference>
<evidence type="ECO:0000256" key="5">
    <source>
        <dbReference type="ARBA" id="ARBA00023235"/>
    </source>
</evidence>
<evidence type="ECO:0000256" key="9">
    <source>
        <dbReference type="ARBA" id="ARBA00039086"/>
    </source>
</evidence>
<dbReference type="EC" id="5.3.2.1" evidence="9"/>
<evidence type="ECO:0000313" key="14">
    <source>
        <dbReference type="EMBL" id="KAJ4391923.1"/>
    </source>
</evidence>
<dbReference type="InterPro" id="IPR001398">
    <property type="entry name" value="Macrophage_inhib_fac"/>
</dbReference>
<evidence type="ECO:0000256" key="13">
    <source>
        <dbReference type="SAM" id="MobiDB-lite"/>
    </source>
</evidence>
<keyword evidence="3" id="KW-0202">Cytokine</keyword>
<dbReference type="SUPFAM" id="SSF55331">
    <property type="entry name" value="Tautomerase/MIF"/>
    <property type="match status" value="1"/>
</dbReference>
<keyword evidence="5" id="KW-0413">Isomerase</keyword>
<evidence type="ECO:0000256" key="10">
    <source>
        <dbReference type="ARBA" id="ARBA00041631"/>
    </source>
</evidence>
<protein>
    <recommendedName>
        <fullName evidence="12">L-dopachrome isomerase</fullName>
        <ecNumber evidence="9">5.3.2.1</ecNumber>
        <ecNumber evidence="8">5.3.3.12</ecNumber>
    </recommendedName>
    <alternativeName>
        <fullName evidence="10">L-dopachrome tautomerase</fullName>
    </alternativeName>
    <alternativeName>
        <fullName evidence="11">Phenylpyruvate tautomerase</fullName>
    </alternativeName>
</protein>
<dbReference type="Proteomes" id="UP001140453">
    <property type="component" value="Unassembled WGS sequence"/>
</dbReference>
<evidence type="ECO:0000256" key="3">
    <source>
        <dbReference type="ARBA" id="ARBA00022514"/>
    </source>
</evidence>
<dbReference type="Gene3D" id="3.30.429.10">
    <property type="entry name" value="Macrophage Migration Inhibitory Factor"/>
    <property type="match status" value="1"/>
</dbReference>
<reference evidence="14" key="1">
    <citation type="submission" date="2022-10" db="EMBL/GenBank/DDBJ databases">
        <title>Tapping the CABI collections for fungal endophytes: first genome assemblies for Collariella, Neodidymelliopsis, Ascochyta clinopodiicola, Didymella pomorum, Didymosphaeria variabile, Neocosmospora piperis and Neocucurbitaria cava.</title>
        <authorList>
            <person name="Hill R."/>
        </authorList>
    </citation>
    <scope>NUCLEOTIDE SEQUENCE</scope>
    <source>
        <strain evidence="14">IMI 355082</strain>
    </source>
</reference>
<comment type="subcellular location">
    <subcellularLocation>
        <location evidence="1">Secreted</location>
    </subcellularLocation>
</comment>
<dbReference type="PANTHER" id="PTHR11954:SF6">
    <property type="entry name" value="MACROPHAGE MIGRATION INHIBITORY FACTOR"/>
    <property type="match status" value="1"/>
</dbReference>
<dbReference type="InterPro" id="IPR014347">
    <property type="entry name" value="Tautomerase/MIF_sf"/>
</dbReference>
<keyword evidence="4" id="KW-0964">Secreted</keyword>
<dbReference type="GO" id="GO:0005576">
    <property type="term" value="C:extracellular region"/>
    <property type="evidence" value="ECO:0007669"/>
    <property type="project" value="UniProtKB-SubCell"/>
</dbReference>
<dbReference type="GO" id="GO:0004167">
    <property type="term" value="F:dopachrome isomerase activity"/>
    <property type="evidence" value="ECO:0007669"/>
    <property type="project" value="UniProtKB-EC"/>
</dbReference>
<gene>
    <name evidence="14" type="ORF">N0V93_005543</name>
</gene>
<dbReference type="EC" id="5.3.3.12" evidence="8"/>
<evidence type="ECO:0000256" key="4">
    <source>
        <dbReference type="ARBA" id="ARBA00022525"/>
    </source>
</evidence>
<evidence type="ECO:0000256" key="8">
    <source>
        <dbReference type="ARBA" id="ARBA00038932"/>
    </source>
</evidence>
<comment type="catalytic activity">
    <reaction evidence="7">
        <text>L-dopachrome = 5,6-dihydroxyindole-2-carboxylate</text>
        <dbReference type="Rhea" id="RHEA:13041"/>
        <dbReference type="ChEBI" id="CHEBI:16875"/>
        <dbReference type="ChEBI" id="CHEBI:57509"/>
        <dbReference type="EC" id="5.3.3.12"/>
    </reaction>
</comment>
<evidence type="ECO:0000256" key="2">
    <source>
        <dbReference type="ARBA" id="ARBA00005851"/>
    </source>
</evidence>
<evidence type="ECO:0000256" key="11">
    <source>
        <dbReference type="ARBA" id="ARBA00041912"/>
    </source>
</evidence>
<evidence type="ECO:0000256" key="6">
    <source>
        <dbReference type="ARBA" id="ARBA00036735"/>
    </source>
</evidence>
<dbReference type="AlphaFoldDB" id="A0A9W9CX86"/>
<proteinExistence type="inferred from homology"/>
<dbReference type="Pfam" id="PF01187">
    <property type="entry name" value="MIF"/>
    <property type="match status" value="1"/>
</dbReference>
<dbReference type="GO" id="GO:0050178">
    <property type="term" value="F:phenylpyruvate tautomerase activity"/>
    <property type="evidence" value="ECO:0007669"/>
    <property type="project" value="UniProtKB-EC"/>
</dbReference>
<evidence type="ECO:0000256" key="1">
    <source>
        <dbReference type="ARBA" id="ARBA00004613"/>
    </source>
</evidence>
<name>A0A9W9CX86_9PEZI</name>
<accession>A0A9W9CX86</accession>